<evidence type="ECO:0000313" key="2">
    <source>
        <dbReference type="EMBL" id="ANU07723.1"/>
    </source>
</evidence>
<sequence>MKKLTAIIAAGAFAAIATPAMADHHMEGEKKAKSDKWEVVETNSRGQATMVRNGDTTIAVCMKGKTDNCINPREAGLKWGNRPLAYWPGQPASSM</sequence>
<organism evidence="2 3">
    <name type="scientific">Paraurantiacibacter namhicola</name>
    <dbReference type="NCBI Taxonomy" id="645517"/>
    <lineage>
        <taxon>Bacteria</taxon>
        <taxon>Pseudomonadati</taxon>
        <taxon>Pseudomonadota</taxon>
        <taxon>Alphaproteobacteria</taxon>
        <taxon>Sphingomonadales</taxon>
        <taxon>Erythrobacteraceae</taxon>
        <taxon>Paraurantiacibacter</taxon>
    </lineage>
</organism>
<dbReference type="OrthoDB" id="7511342at2"/>
<evidence type="ECO:0000256" key="1">
    <source>
        <dbReference type="SAM" id="SignalP"/>
    </source>
</evidence>
<gene>
    <name evidence="2" type="ORF">A6F65_01418</name>
</gene>
<dbReference type="RefSeq" id="WP_067787161.1">
    <property type="nucleotide sequence ID" value="NZ_CP016545.1"/>
</dbReference>
<dbReference type="STRING" id="645517.A6F65_01418"/>
<keyword evidence="1" id="KW-0732">Signal</keyword>
<keyword evidence="3" id="KW-1185">Reference proteome</keyword>
<protein>
    <submittedName>
        <fullName evidence="2">Uncharacterized protein</fullName>
    </submittedName>
</protein>
<feature type="signal peptide" evidence="1">
    <location>
        <begin position="1"/>
        <end position="22"/>
    </location>
</feature>
<dbReference type="Proteomes" id="UP000092698">
    <property type="component" value="Chromosome"/>
</dbReference>
<dbReference type="KEGG" id="anh:A6F65_01418"/>
<proteinExistence type="predicted"/>
<dbReference type="AlphaFoldDB" id="A0A1C7D8V1"/>
<reference evidence="2 3" key="1">
    <citation type="submission" date="2016-07" db="EMBL/GenBank/DDBJ databases">
        <title>Complete genome sequence of Altererythrobacter namhicola JCM 16345T, containing esterase-encoding genes.</title>
        <authorList>
            <person name="Cheng H."/>
            <person name="Wu Y.-H."/>
            <person name="Jian S.-L."/>
            <person name="Huo Y.-Y."/>
            <person name="Wang C.-S."/>
            <person name="Xu X.-W."/>
        </authorList>
    </citation>
    <scope>NUCLEOTIDE SEQUENCE [LARGE SCALE GENOMIC DNA]</scope>
    <source>
        <strain evidence="2 3">JCM 16345</strain>
    </source>
</reference>
<name>A0A1C7D8V1_9SPHN</name>
<feature type="chain" id="PRO_5008884463" evidence="1">
    <location>
        <begin position="23"/>
        <end position="95"/>
    </location>
</feature>
<dbReference type="EMBL" id="CP016545">
    <property type="protein sequence ID" value="ANU07723.1"/>
    <property type="molecule type" value="Genomic_DNA"/>
</dbReference>
<evidence type="ECO:0000313" key="3">
    <source>
        <dbReference type="Proteomes" id="UP000092698"/>
    </source>
</evidence>
<accession>A0A1C7D8V1</accession>